<dbReference type="InterPro" id="IPR025202">
    <property type="entry name" value="PLD-like_dom"/>
</dbReference>
<dbReference type="Pfam" id="PF13091">
    <property type="entry name" value="PLDc_2"/>
    <property type="match status" value="2"/>
</dbReference>
<evidence type="ECO:0000256" key="10">
    <source>
        <dbReference type="ARBA" id="ARBA00023209"/>
    </source>
</evidence>
<comment type="subcellular location">
    <subcellularLocation>
        <location evidence="1">Cell membrane</location>
        <topology evidence="1">Multi-pass membrane protein</topology>
    </subcellularLocation>
</comment>
<evidence type="ECO:0000256" key="13">
    <source>
        <dbReference type="SAM" id="Phobius"/>
    </source>
</evidence>
<dbReference type="GO" id="GO:0005886">
    <property type="term" value="C:plasma membrane"/>
    <property type="evidence" value="ECO:0007669"/>
    <property type="project" value="UniProtKB-SubCell"/>
</dbReference>
<dbReference type="GO" id="GO:0032049">
    <property type="term" value="P:cardiolipin biosynthetic process"/>
    <property type="evidence" value="ECO:0007669"/>
    <property type="project" value="UniProtKB-UniRule"/>
</dbReference>
<dbReference type="EC" id="2.7.8.-" evidence="12"/>
<feature type="transmembrane region" description="Helical" evidence="13">
    <location>
        <begin position="6"/>
        <end position="30"/>
    </location>
</feature>
<accession>A0A916XZR1</accession>
<evidence type="ECO:0000256" key="6">
    <source>
        <dbReference type="ARBA" id="ARBA00022737"/>
    </source>
</evidence>
<dbReference type="InterPro" id="IPR022924">
    <property type="entry name" value="Cardiolipin_synthase"/>
</dbReference>
<evidence type="ECO:0000313" key="16">
    <source>
        <dbReference type="Proteomes" id="UP000633205"/>
    </source>
</evidence>
<keyword evidence="2" id="KW-1003">Cell membrane</keyword>
<evidence type="ECO:0000256" key="1">
    <source>
        <dbReference type="ARBA" id="ARBA00004651"/>
    </source>
</evidence>
<keyword evidence="16" id="KW-1185">Reference proteome</keyword>
<keyword evidence="11" id="KW-1208">Phospholipid metabolism</keyword>
<dbReference type="CDD" id="cd09158">
    <property type="entry name" value="PLDc_EcCLS_like_2"/>
    <property type="match status" value="1"/>
</dbReference>
<dbReference type="PROSITE" id="PS50035">
    <property type="entry name" value="PLD"/>
    <property type="match status" value="2"/>
</dbReference>
<evidence type="ECO:0000256" key="3">
    <source>
        <dbReference type="ARBA" id="ARBA00022516"/>
    </source>
</evidence>
<proteinExistence type="predicted"/>
<keyword evidence="5 13" id="KW-0812">Transmembrane</keyword>
<protein>
    <recommendedName>
        <fullName evidence="12">Cardiolipin synthase</fullName>
        <ecNumber evidence="12">2.7.8.-</ecNumber>
    </recommendedName>
</protein>
<evidence type="ECO:0000313" key="15">
    <source>
        <dbReference type="EMBL" id="GGD24063.1"/>
    </source>
</evidence>
<evidence type="ECO:0000256" key="11">
    <source>
        <dbReference type="ARBA" id="ARBA00023264"/>
    </source>
</evidence>
<keyword evidence="3" id="KW-0444">Lipid biosynthesis</keyword>
<dbReference type="AlphaFoldDB" id="A0A916XZR1"/>
<keyword evidence="4" id="KW-0808">Transferase</keyword>
<keyword evidence="9 13" id="KW-0472">Membrane</keyword>
<feature type="domain" description="PLD phosphodiesterase" evidence="14">
    <location>
        <begin position="220"/>
        <end position="247"/>
    </location>
</feature>
<feature type="transmembrane region" description="Helical" evidence="13">
    <location>
        <begin position="42"/>
        <end position="61"/>
    </location>
</feature>
<sequence>MLEWLTWSAAWATFVVVIDMTIRITAIMFVPPGRRPTSAMAWLLLIFFLPVPGVLLFLLIGNPRLPKKRREVQSEVNSFLHAANDSLELGTLLPNPPEWFESIVDMNRKLGALPLSGDNGARLISDYHESIRAMTEAVRGAQRYVHVEFYILKADAATEDFFVAMEEAIARGVPVRVLMDHWANLSKPLHRQTKERLTRMGADWHLLLPLQPLARKFQRPDLRNHRKLLIVDGDVAFLGSQNLTDPSYNVPKNIRRGLQWVDLMVRLDGPVVRSVDAVFLTDYYSETNEVPDGIDLAEVTAGSDDYDCQVVPSGPGFESENNLQLFLSLLYAAQERAIMVSPYFVPDEALLRAVSGAAARGVQVDLFVSETSDQAIVYHAQRSYYETLLRAGVNIWQYRAPFILHTKSLSIDDETAVIGSSNMDMRSFGLNFEASLLVRGREFVDELRDVEELYRQNSTLLTLEEWLKQPLRSRALDNLARLTSALQ</sequence>
<dbReference type="NCBIfam" id="TIGR04265">
    <property type="entry name" value="bac_cardiolipin"/>
    <property type="match status" value="1"/>
</dbReference>
<keyword evidence="7 13" id="KW-1133">Transmembrane helix</keyword>
<comment type="caution">
    <text evidence="15">The sequence shown here is derived from an EMBL/GenBank/DDBJ whole genome shotgun (WGS) entry which is preliminary data.</text>
</comment>
<dbReference type="InterPro" id="IPR001736">
    <property type="entry name" value="PLipase_D/transphosphatidylase"/>
</dbReference>
<dbReference type="Pfam" id="PF13396">
    <property type="entry name" value="PLDc_N"/>
    <property type="match status" value="1"/>
</dbReference>
<dbReference type="SMART" id="SM00155">
    <property type="entry name" value="PLDc"/>
    <property type="match status" value="2"/>
</dbReference>
<keyword evidence="8" id="KW-0443">Lipid metabolism</keyword>
<dbReference type="EMBL" id="BMHO01000001">
    <property type="protein sequence ID" value="GGD24063.1"/>
    <property type="molecule type" value="Genomic_DNA"/>
</dbReference>
<dbReference type="Gene3D" id="3.30.870.10">
    <property type="entry name" value="Endonuclease Chain A"/>
    <property type="match status" value="2"/>
</dbReference>
<evidence type="ECO:0000256" key="9">
    <source>
        <dbReference type="ARBA" id="ARBA00023136"/>
    </source>
</evidence>
<gene>
    <name evidence="15" type="ORF">GCM10010915_00060</name>
</gene>
<dbReference type="PANTHER" id="PTHR21248">
    <property type="entry name" value="CARDIOLIPIN SYNTHASE"/>
    <property type="match status" value="1"/>
</dbReference>
<evidence type="ECO:0000256" key="8">
    <source>
        <dbReference type="ARBA" id="ARBA00023098"/>
    </source>
</evidence>
<evidence type="ECO:0000259" key="14">
    <source>
        <dbReference type="PROSITE" id="PS50035"/>
    </source>
</evidence>
<keyword evidence="6" id="KW-0677">Repeat</keyword>
<dbReference type="GO" id="GO:0008808">
    <property type="term" value="F:cardiolipin synthase activity"/>
    <property type="evidence" value="ECO:0007669"/>
    <property type="project" value="UniProtKB-UniRule"/>
</dbReference>
<evidence type="ECO:0000256" key="2">
    <source>
        <dbReference type="ARBA" id="ARBA00022475"/>
    </source>
</evidence>
<feature type="domain" description="PLD phosphodiesterase" evidence="14">
    <location>
        <begin position="400"/>
        <end position="427"/>
    </location>
</feature>
<evidence type="ECO:0000256" key="5">
    <source>
        <dbReference type="ARBA" id="ARBA00022692"/>
    </source>
</evidence>
<evidence type="ECO:0000256" key="12">
    <source>
        <dbReference type="NCBIfam" id="TIGR04265"/>
    </source>
</evidence>
<evidence type="ECO:0000256" key="4">
    <source>
        <dbReference type="ARBA" id="ARBA00022679"/>
    </source>
</evidence>
<reference evidence="15" key="1">
    <citation type="journal article" date="2014" name="Int. J. Syst. Evol. Microbiol.">
        <title>Complete genome sequence of Corynebacterium casei LMG S-19264T (=DSM 44701T), isolated from a smear-ripened cheese.</title>
        <authorList>
            <consortium name="US DOE Joint Genome Institute (JGI-PGF)"/>
            <person name="Walter F."/>
            <person name="Albersmeier A."/>
            <person name="Kalinowski J."/>
            <person name="Ruckert C."/>
        </authorList>
    </citation>
    <scope>NUCLEOTIDE SEQUENCE</scope>
    <source>
        <strain evidence="15">CGMCC 1.15152</strain>
    </source>
</reference>
<name>A0A916XZR1_9MICO</name>
<dbReference type="SUPFAM" id="SSF56024">
    <property type="entry name" value="Phospholipase D/nuclease"/>
    <property type="match status" value="2"/>
</dbReference>
<dbReference type="PANTHER" id="PTHR21248:SF22">
    <property type="entry name" value="PHOSPHOLIPASE D"/>
    <property type="match status" value="1"/>
</dbReference>
<organism evidence="15 16">
    <name type="scientific">Microbacterium faecale</name>
    <dbReference type="NCBI Taxonomy" id="1804630"/>
    <lineage>
        <taxon>Bacteria</taxon>
        <taxon>Bacillati</taxon>
        <taxon>Actinomycetota</taxon>
        <taxon>Actinomycetes</taxon>
        <taxon>Micrococcales</taxon>
        <taxon>Microbacteriaceae</taxon>
        <taxon>Microbacterium</taxon>
    </lineage>
</organism>
<evidence type="ECO:0000256" key="7">
    <source>
        <dbReference type="ARBA" id="ARBA00022989"/>
    </source>
</evidence>
<reference evidence="15" key="2">
    <citation type="submission" date="2020-09" db="EMBL/GenBank/DDBJ databases">
        <authorList>
            <person name="Sun Q."/>
            <person name="Zhou Y."/>
        </authorList>
    </citation>
    <scope>NUCLEOTIDE SEQUENCE</scope>
    <source>
        <strain evidence="15">CGMCC 1.15152</strain>
    </source>
</reference>
<keyword evidence="10" id="KW-0594">Phospholipid biosynthesis</keyword>
<dbReference type="Proteomes" id="UP000633205">
    <property type="component" value="Unassembled WGS sequence"/>
</dbReference>
<dbReference type="InterPro" id="IPR027379">
    <property type="entry name" value="CLS_N"/>
</dbReference>